<reference evidence="1" key="1">
    <citation type="journal article" date="2020" name="mSystems">
        <title>Genome- and Community-Level Interaction Insights into Carbon Utilization and Element Cycling Functions of Hydrothermarchaeota in Hydrothermal Sediment.</title>
        <authorList>
            <person name="Zhou Z."/>
            <person name="Liu Y."/>
            <person name="Xu W."/>
            <person name="Pan J."/>
            <person name="Luo Z.H."/>
            <person name="Li M."/>
        </authorList>
    </citation>
    <scope>NUCLEOTIDE SEQUENCE [LARGE SCALE GENOMIC DNA]</scope>
    <source>
        <strain evidence="1">HyVt-577</strain>
    </source>
</reference>
<dbReference type="Proteomes" id="UP000885779">
    <property type="component" value="Unassembled WGS sequence"/>
</dbReference>
<proteinExistence type="predicted"/>
<name>A0A7V4U1Z0_CALAY</name>
<dbReference type="Pfam" id="PF16125">
    <property type="entry name" value="DUF4837"/>
    <property type="match status" value="1"/>
</dbReference>
<dbReference type="AlphaFoldDB" id="A0A7V4U1Z0"/>
<gene>
    <name evidence="1" type="ORF">ENK44_06955</name>
</gene>
<dbReference type="EMBL" id="DRQG01000065">
    <property type="protein sequence ID" value="HGY55419.1"/>
    <property type="molecule type" value="Genomic_DNA"/>
</dbReference>
<organism evidence="1">
    <name type="scientific">Caldithrix abyssi</name>
    <dbReference type="NCBI Taxonomy" id="187145"/>
    <lineage>
        <taxon>Bacteria</taxon>
        <taxon>Pseudomonadati</taxon>
        <taxon>Calditrichota</taxon>
        <taxon>Calditrichia</taxon>
        <taxon>Calditrichales</taxon>
        <taxon>Calditrichaceae</taxon>
        <taxon>Caldithrix</taxon>
    </lineage>
</organism>
<comment type="caution">
    <text evidence="1">The sequence shown here is derived from an EMBL/GenBank/DDBJ whole genome shotgun (WGS) entry which is preliminary data.</text>
</comment>
<accession>A0A7V4U1Z0</accession>
<dbReference type="PROSITE" id="PS51257">
    <property type="entry name" value="PROKAR_LIPOPROTEIN"/>
    <property type="match status" value="1"/>
</dbReference>
<evidence type="ECO:0000313" key="1">
    <source>
        <dbReference type="EMBL" id="HGY55419.1"/>
    </source>
</evidence>
<dbReference type="InterPro" id="IPR032286">
    <property type="entry name" value="DUF4837"/>
</dbReference>
<sequence>MWLNRHFNRFAAILLAGILMTVIGCDVRPTTMGYQYRIFIVADSLLWEDVKDDVLATFEKLIYTPHTETSFEVHRISLEKLAAYKTRMNIFLLGVADGHNETDDYIRKILPDDFKKSVAEGKMFYAFQDNLYARDQINLIMYAQNVQDFKRNFKLTKDDIYKTFEKKYYKRLLTGMYERGEQTNLSDFLAKNYGFRVRVQHDYFIAVQDVDDHFVWLRRTQPDRWLSVWRVKGDSSLINDRSLYDIRDRMTKKYYEGDKVIREDSYLTDVEFNGRPTTKIIGLWKNDSLLVGGPFRTYIIPEPKNSLIWFVDIAVMAPGRLKKPYLDQLEVMAHTFKIVQPQK</sequence>
<protein>
    <submittedName>
        <fullName evidence="1">DUF4837 family protein</fullName>
    </submittedName>
</protein>